<gene>
    <name evidence="7" type="ORF">Zmor_019298</name>
</gene>
<dbReference type="InterPro" id="IPR043504">
    <property type="entry name" value="Peptidase_S1_PA_chymotrypsin"/>
</dbReference>
<dbReference type="PANTHER" id="PTHR24256">
    <property type="entry name" value="TRYPTASE-RELATED"/>
    <property type="match status" value="1"/>
</dbReference>
<evidence type="ECO:0000256" key="3">
    <source>
        <dbReference type="ARBA" id="ARBA00023180"/>
    </source>
</evidence>
<dbReference type="InterPro" id="IPR051487">
    <property type="entry name" value="Ser/Thr_Proteases_Immune/Dev"/>
</dbReference>
<dbReference type="AlphaFoldDB" id="A0AA38I1C1"/>
<dbReference type="PROSITE" id="PS50240">
    <property type="entry name" value="TRYPSIN_DOM"/>
    <property type="match status" value="1"/>
</dbReference>
<dbReference type="InterPro" id="IPR009003">
    <property type="entry name" value="Peptidase_S1_PA"/>
</dbReference>
<dbReference type="SMART" id="SM00020">
    <property type="entry name" value="Tryp_SPc"/>
    <property type="match status" value="1"/>
</dbReference>
<comment type="caution">
    <text evidence="7">The sequence shown here is derived from an EMBL/GenBank/DDBJ whole genome shotgun (WGS) entry which is preliminary data.</text>
</comment>
<dbReference type="EMBL" id="JALNTZ010000006">
    <property type="protein sequence ID" value="KAJ3647419.1"/>
    <property type="molecule type" value="Genomic_DNA"/>
</dbReference>
<dbReference type="FunFam" id="2.40.10.10:FF:000028">
    <property type="entry name" value="Serine protease easter"/>
    <property type="match status" value="1"/>
</dbReference>
<keyword evidence="3" id="KW-0325">Glycoprotein</keyword>
<keyword evidence="8" id="KW-1185">Reference proteome</keyword>
<keyword evidence="1 5" id="KW-0732">Signal</keyword>
<dbReference type="InterPro" id="IPR001254">
    <property type="entry name" value="Trypsin_dom"/>
</dbReference>
<protein>
    <recommendedName>
        <fullName evidence="6">Peptidase S1 domain-containing protein</fullName>
    </recommendedName>
</protein>
<evidence type="ECO:0000256" key="2">
    <source>
        <dbReference type="ARBA" id="ARBA00023157"/>
    </source>
</evidence>
<feature type="chain" id="PRO_5041388490" description="Peptidase S1 domain-containing protein" evidence="5">
    <location>
        <begin position="19"/>
        <end position="303"/>
    </location>
</feature>
<dbReference type="Proteomes" id="UP001168821">
    <property type="component" value="Unassembled WGS sequence"/>
</dbReference>
<dbReference type="GO" id="GO:0004252">
    <property type="term" value="F:serine-type endopeptidase activity"/>
    <property type="evidence" value="ECO:0007669"/>
    <property type="project" value="InterPro"/>
</dbReference>
<proteinExistence type="inferred from homology"/>
<keyword evidence="2" id="KW-1015">Disulfide bond</keyword>
<evidence type="ECO:0000256" key="1">
    <source>
        <dbReference type="ARBA" id="ARBA00022729"/>
    </source>
</evidence>
<evidence type="ECO:0000259" key="6">
    <source>
        <dbReference type="PROSITE" id="PS50240"/>
    </source>
</evidence>
<feature type="signal peptide" evidence="5">
    <location>
        <begin position="1"/>
        <end position="18"/>
    </location>
</feature>
<dbReference type="GO" id="GO:0006508">
    <property type="term" value="P:proteolysis"/>
    <property type="evidence" value="ECO:0007669"/>
    <property type="project" value="InterPro"/>
</dbReference>
<evidence type="ECO:0000313" key="7">
    <source>
        <dbReference type="EMBL" id="KAJ3647419.1"/>
    </source>
</evidence>
<name>A0AA38I1C1_9CUCU</name>
<evidence type="ECO:0000256" key="5">
    <source>
        <dbReference type="SAM" id="SignalP"/>
    </source>
</evidence>
<evidence type="ECO:0000313" key="8">
    <source>
        <dbReference type="Proteomes" id="UP001168821"/>
    </source>
</evidence>
<organism evidence="7 8">
    <name type="scientific">Zophobas morio</name>
    <dbReference type="NCBI Taxonomy" id="2755281"/>
    <lineage>
        <taxon>Eukaryota</taxon>
        <taxon>Metazoa</taxon>
        <taxon>Ecdysozoa</taxon>
        <taxon>Arthropoda</taxon>
        <taxon>Hexapoda</taxon>
        <taxon>Insecta</taxon>
        <taxon>Pterygota</taxon>
        <taxon>Neoptera</taxon>
        <taxon>Endopterygota</taxon>
        <taxon>Coleoptera</taxon>
        <taxon>Polyphaga</taxon>
        <taxon>Cucujiformia</taxon>
        <taxon>Tenebrionidae</taxon>
        <taxon>Zophobas</taxon>
    </lineage>
</organism>
<comment type="similarity">
    <text evidence="4">Belongs to the peptidase S1 family. CLIP subfamily.</text>
</comment>
<dbReference type="CDD" id="cd00190">
    <property type="entry name" value="Tryp_SPc"/>
    <property type="match status" value="1"/>
</dbReference>
<dbReference type="PRINTS" id="PR00722">
    <property type="entry name" value="CHYMOTRYPSIN"/>
</dbReference>
<feature type="domain" description="Peptidase S1" evidence="6">
    <location>
        <begin position="29"/>
        <end position="302"/>
    </location>
</feature>
<reference evidence="7" key="1">
    <citation type="journal article" date="2023" name="G3 (Bethesda)">
        <title>Whole genome assemblies of Zophobas morio and Tenebrio molitor.</title>
        <authorList>
            <person name="Kaur S."/>
            <person name="Stinson S.A."/>
            <person name="diCenzo G.C."/>
        </authorList>
    </citation>
    <scope>NUCLEOTIDE SEQUENCE</scope>
    <source>
        <strain evidence="7">QUZm001</strain>
    </source>
</reference>
<dbReference type="SUPFAM" id="SSF50494">
    <property type="entry name" value="Trypsin-like serine proteases"/>
    <property type="match status" value="1"/>
</dbReference>
<dbReference type="InterPro" id="IPR001314">
    <property type="entry name" value="Peptidase_S1A"/>
</dbReference>
<sequence>MFTQWCIAISFVLHFALSEFCGSYVESRISSARKANIGEFPWLALLEYKRRNGSKYFNCGGVLISKRYVLTGAHCVTKTLTGVRLGEHDTATDLDCVKNAFGDDCALPPLDIPVEDTVVHEGYAKDDFNQNDDIALLRLKEDVTIKAARLCRLRSTLIRCVVGYIMPICLPTEDGELSKSYVGERLAVSGWGFTENMANSVVKLKGQLPVRNHSYCEDTYRRYNFKLTLKDTQLCAGGEGGNNSCTRNSGAPLMAFRPGQNGSQWYVVGFFSFGPQPCNIENWGAIYTRVSKYVTWIKSKLRS</sequence>
<evidence type="ECO:0000256" key="4">
    <source>
        <dbReference type="ARBA" id="ARBA00024195"/>
    </source>
</evidence>
<dbReference type="Pfam" id="PF00089">
    <property type="entry name" value="Trypsin"/>
    <property type="match status" value="1"/>
</dbReference>
<dbReference type="Gene3D" id="2.40.10.10">
    <property type="entry name" value="Trypsin-like serine proteases"/>
    <property type="match status" value="2"/>
</dbReference>
<accession>A0AA38I1C1</accession>